<evidence type="ECO:0000256" key="1">
    <source>
        <dbReference type="ARBA" id="ARBA00004141"/>
    </source>
</evidence>
<sequence>MLMIANFSYRSHHSIIEKIDPRARWIFALCMLFSIVLFWDLRILSVFFALSLAQFFASKVTWKETKRAWIFILVLSSMMIFVNTVITGVETVGGTVRGGTPLFSIKFPFLDSFYVLTVERLWFALTQYLRIISIASLFIILPFTMDPRLYGTTFRGLGFPDKLAYTMDLAFRFIPTIARDFNVTLDAQRARGFELDKGNINILQRIRRMAPLMVPVTMNSILAGEDIANAMDLRCFGLKKRSWVESLRYKAGDLALIIFSIFILGISLYLRFGLKIGDFWMPGM</sequence>
<dbReference type="Pfam" id="PF02361">
    <property type="entry name" value="CbiQ"/>
    <property type="match status" value="1"/>
</dbReference>
<organism evidence="7 8">
    <name type="scientific">Anaerolinea thermophila (strain DSM 14523 / JCM 11388 / NBRC 100420 / UNI-1)</name>
    <dbReference type="NCBI Taxonomy" id="926569"/>
    <lineage>
        <taxon>Bacteria</taxon>
        <taxon>Bacillati</taxon>
        <taxon>Chloroflexota</taxon>
        <taxon>Anaerolineae</taxon>
        <taxon>Anaerolineales</taxon>
        <taxon>Anaerolineaceae</taxon>
        <taxon>Anaerolinea</taxon>
    </lineage>
</organism>
<evidence type="ECO:0000256" key="4">
    <source>
        <dbReference type="ARBA" id="ARBA00022989"/>
    </source>
</evidence>
<dbReference type="GO" id="GO:0005886">
    <property type="term" value="C:plasma membrane"/>
    <property type="evidence" value="ECO:0007669"/>
    <property type="project" value="UniProtKB-ARBA"/>
</dbReference>
<keyword evidence="2" id="KW-1003">Cell membrane</keyword>
<evidence type="ECO:0000256" key="6">
    <source>
        <dbReference type="SAM" id="Phobius"/>
    </source>
</evidence>
<feature type="transmembrane region" description="Helical" evidence="6">
    <location>
        <begin position="254"/>
        <end position="274"/>
    </location>
</feature>
<evidence type="ECO:0000313" key="7">
    <source>
        <dbReference type="EMBL" id="BAJ63592.1"/>
    </source>
</evidence>
<evidence type="ECO:0000256" key="2">
    <source>
        <dbReference type="ARBA" id="ARBA00022475"/>
    </source>
</evidence>
<dbReference type="InterPro" id="IPR003339">
    <property type="entry name" value="ABC/ECF_trnsptr_transmembrane"/>
</dbReference>
<dbReference type="eggNOG" id="COG0619">
    <property type="taxonomic scope" value="Bacteria"/>
</dbReference>
<dbReference type="PANTHER" id="PTHR34857">
    <property type="entry name" value="SLL0384 PROTEIN"/>
    <property type="match status" value="1"/>
</dbReference>
<dbReference type="EMBL" id="AP012029">
    <property type="protein sequence ID" value="BAJ63592.1"/>
    <property type="molecule type" value="Genomic_DNA"/>
</dbReference>
<evidence type="ECO:0000256" key="3">
    <source>
        <dbReference type="ARBA" id="ARBA00022692"/>
    </source>
</evidence>
<feature type="transmembrane region" description="Helical" evidence="6">
    <location>
        <begin position="68"/>
        <end position="89"/>
    </location>
</feature>
<dbReference type="KEGG" id="atm:ANT_15640"/>
<keyword evidence="3 6" id="KW-0812">Transmembrane</keyword>
<keyword evidence="5 6" id="KW-0472">Membrane</keyword>
<evidence type="ECO:0000256" key="5">
    <source>
        <dbReference type="ARBA" id="ARBA00023136"/>
    </source>
</evidence>
<dbReference type="AlphaFoldDB" id="E8N578"/>
<reference evidence="7 8" key="1">
    <citation type="submission" date="2010-12" db="EMBL/GenBank/DDBJ databases">
        <title>Whole genome sequence of Anaerolinea thermophila UNI-1.</title>
        <authorList>
            <person name="Narita-Yamada S."/>
            <person name="Kishi E."/>
            <person name="Watanabe Y."/>
            <person name="Takasaki K."/>
            <person name="Ankai A."/>
            <person name="Oguchi A."/>
            <person name="Fukui S."/>
            <person name="Takahashi M."/>
            <person name="Yashiro I."/>
            <person name="Hosoyama A."/>
            <person name="Sekiguchi Y."/>
            <person name="Hanada S."/>
            <person name="Fujita N."/>
        </authorList>
    </citation>
    <scope>NUCLEOTIDE SEQUENCE [LARGE SCALE GENOMIC DNA]</scope>
    <source>
        <strain evidence="8">DSM 14523 / JCM 11388 / NBRC 100420 / UNI-1</strain>
    </source>
</reference>
<name>E8N578_ANATU</name>
<feature type="transmembrane region" description="Helical" evidence="6">
    <location>
        <begin position="121"/>
        <end position="141"/>
    </location>
</feature>
<evidence type="ECO:0000313" key="8">
    <source>
        <dbReference type="Proteomes" id="UP000008922"/>
    </source>
</evidence>
<feature type="transmembrane region" description="Helical" evidence="6">
    <location>
        <begin position="25"/>
        <end position="56"/>
    </location>
</feature>
<dbReference type="CDD" id="cd16914">
    <property type="entry name" value="EcfT"/>
    <property type="match status" value="1"/>
</dbReference>
<dbReference type="Proteomes" id="UP000008922">
    <property type="component" value="Chromosome"/>
</dbReference>
<protein>
    <submittedName>
        <fullName evidence="7">Cobalt transport protein</fullName>
    </submittedName>
</protein>
<keyword evidence="4 6" id="KW-1133">Transmembrane helix</keyword>
<accession>E8N578</accession>
<keyword evidence="8" id="KW-1185">Reference proteome</keyword>
<dbReference type="PANTHER" id="PTHR34857:SF2">
    <property type="entry name" value="SLL0384 PROTEIN"/>
    <property type="match status" value="1"/>
</dbReference>
<dbReference type="InParanoid" id="E8N578"/>
<dbReference type="HOGENOM" id="CLU_056469_2_1_0"/>
<comment type="subcellular location">
    <subcellularLocation>
        <location evidence="1">Membrane</location>
        <topology evidence="1">Multi-pass membrane protein</topology>
    </subcellularLocation>
</comment>
<dbReference type="STRING" id="926569.ANT_15640"/>
<gene>
    <name evidence="7" type="ordered locus">ANT_15640</name>
</gene>
<dbReference type="InterPro" id="IPR051611">
    <property type="entry name" value="ECF_transporter_component"/>
</dbReference>
<proteinExistence type="predicted"/>